<proteinExistence type="predicted"/>
<dbReference type="AlphaFoldDB" id="A0A9J6F9J6"/>
<reference evidence="1" key="2">
    <citation type="submission" date="2021-09" db="EMBL/GenBank/DDBJ databases">
        <authorList>
            <person name="Jia N."/>
            <person name="Wang J."/>
            <person name="Shi W."/>
            <person name="Du L."/>
            <person name="Sun Y."/>
            <person name="Zhan W."/>
            <person name="Jiang J."/>
            <person name="Wang Q."/>
            <person name="Zhang B."/>
            <person name="Ji P."/>
            <person name="Sakyi L.B."/>
            <person name="Cui X."/>
            <person name="Yuan T."/>
            <person name="Jiang B."/>
            <person name="Yang W."/>
            <person name="Lam T.T.-Y."/>
            <person name="Chang Q."/>
            <person name="Ding S."/>
            <person name="Wang X."/>
            <person name="Zhu J."/>
            <person name="Ruan X."/>
            <person name="Zhao L."/>
            <person name="Wei J."/>
            <person name="Que T."/>
            <person name="Du C."/>
            <person name="Cheng J."/>
            <person name="Dai P."/>
            <person name="Han X."/>
            <person name="Huang E."/>
            <person name="Gao Y."/>
            <person name="Liu J."/>
            <person name="Shao H."/>
            <person name="Ye R."/>
            <person name="Li L."/>
            <person name="Wei W."/>
            <person name="Wang X."/>
            <person name="Wang C."/>
            <person name="Huo Q."/>
            <person name="Li W."/>
            <person name="Guo W."/>
            <person name="Chen H."/>
            <person name="Chen S."/>
            <person name="Zhou L."/>
            <person name="Zhou L."/>
            <person name="Ni X."/>
            <person name="Tian J."/>
            <person name="Zhou Y."/>
            <person name="Sheng Y."/>
            <person name="Liu T."/>
            <person name="Pan Y."/>
            <person name="Xia L."/>
            <person name="Li J."/>
            <person name="Zhao F."/>
            <person name="Cao W."/>
        </authorList>
    </citation>
    <scope>NUCLEOTIDE SEQUENCE</scope>
    <source>
        <strain evidence="1">Rmic-2018</strain>
        <tissue evidence="1">Larvae</tissue>
    </source>
</reference>
<name>A0A9J6F9J6_RHIMP</name>
<evidence type="ECO:0008006" key="3">
    <source>
        <dbReference type="Google" id="ProtNLM"/>
    </source>
</evidence>
<keyword evidence="2" id="KW-1185">Reference proteome</keyword>
<organism evidence="1 2">
    <name type="scientific">Rhipicephalus microplus</name>
    <name type="common">Cattle tick</name>
    <name type="synonym">Boophilus microplus</name>
    <dbReference type="NCBI Taxonomy" id="6941"/>
    <lineage>
        <taxon>Eukaryota</taxon>
        <taxon>Metazoa</taxon>
        <taxon>Ecdysozoa</taxon>
        <taxon>Arthropoda</taxon>
        <taxon>Chelicerata</taxon>
        <taxon>Arachnida</taxon>
        <taxon>Acari</taxon>
        <taxon>Parasitiformes</taxon>
        <taxon>Ixodida</taxon>
        <taxon>Ixodoidea</taxon>
        <taxon>Ixodidae</taxon>
        <taxon>Rhipicephalinae</taxon>
        <taxon>Rhipicephalus</taxon>
        <taxon>Boophilus</taxon>
    </lineage>
</organism>
<reference evidence="1" key="1">
    <citation type="journal article" date="2020" name="Cell">
        <title>Large-Scale Comparative Analyses of Tick Genomes Elucidate Their Genetic Diversity and Vector Capacities.</title>
        <authorList>
            <consortium name="Tick Genome and Microbiome Consortium (TIGMIC)"/>
            <person name="Jia N."/>
            <person name="Wang J."/>
            <person name="Shi W."/>
            <person name="Du L."/>
            <person name="Sun Y."/>
            <person name="Zhan W."/>
            <person name="Jiang J.F."/>
            <person name="Wang Q."/>
            <person name="Zhang B."/>
            <person name="Ji P."/>
            <person name="Bell-Sakyi L."/>
            <person name="Cui X.M."/>
            <person name="Yuan T.T."/>
            <person name="Jiang B.G."/>
            <person name="Yang W.F."/>
            <person name="Lam T.T."/>
            <person name="Chang Q.C."/>
            <person name="Ding S.J."/>
            <person name="Wang X.J."/>
            <person name="Zhu J.G."/>
            <person name="Ruan X.D."/>
            <person name="Zhao L."/>
            <person name="Wei J.T."/>
            <person name="Ye R.Z."/>
            <person name="Que T.C."/>
            <person name="Du C.H."/>
            <person name="Zhou Y.H."/>
            <person name="Cheng J.X."/>
            <person name="Dai P.F."/>
            <person name="Guo W.B."/>
            <person name="Han X.H."/>
            <person name="Huang E.J."/>
            <person name="Li L.F."/>
            <person name="Wei W."/>
            <person name="Gao Y.C."/>
            <person name="Liu J.Z."/>
            <person name="Shao H.Z."/>
            <person name="Wang X."/>
            <person name="Wang C.C."/>
            <person name="Yang T.C."/>
            <person name="Huo Q.B."/>
            <person name="Li W."/>
            <person name="Chen H.Y."/>
            <person name="Chen S.E."/>
            <person name="Zhou L.G."/>
            <person name="Ni X.B."/>
            <person name="Tian J.H."/>
            <person name="Sheng Y."/>
            <person name="Liu T."/>
            <person name="Pan Y.S."/>
            <person name="Xia L.Y."/>
            <person name="Li J."/>
            <person name="Zhao F."/>
            <person name="Cao W.C."/>
        </authorList>
    </citation>
    <scope>NUCLEOTIDE SEQUENCE</scope>
    <source>
        <strain evidence="1">Rmic-2018</strain>
    </source>
</reference>
<evidence type="ECO:0000313" key="2">
    <source>
        <dbReference type="Proteomes" id="UP000821866"/>
    </source>
</evidence>
<dbReference type="InterPro" id="IPR012337">
    <property type="entry name" value="RNaseH-like_sf"/>
</dbReference>
<dbReference type="SUPFAM" id="SSF53098">
    <property type="entry name" value="Ribonuclease H-like"/>
    <property type="match status" value="1"/>
</dbReference>
<dbReference type="EMBL" id="JABSTU010000001">
    <property type="protein sequence ID" value="KAH8042272.1"/>
    <property type="molecule type" value="Genomic_DNA"/>
</dbReference>
<comment type="caution">
    <text evidence="1">The sequence shown here is derived from an EMBL/GenBank/DDBJ whole genome shotgun (WGS) entry which is preliminary data.</text>
</comment>
<protein>
    <recommendedName>
        <fullName evidence="3">DUF4371 domain-containing protein</fullName>
    </recommendedName>
</protein>
<dbReference type="PANTHER" id="PTHR37162:SF10">
    <property type="entry name" value="DUF4371 DOMAIN-CONTAINING PROTEIN"/>
    <property type="match status" value="1"/>
</dbReference>
<dbReference type="Proteomes" id="UP000821866">
    <property type="component" value="Chromosome 1"/>
</dbReference>
<gene>
    <name evidence="1" type="ORF">HPB51_021356</name>
</gene>
<dbReference type="VEuPathDB" id="VectorBase:LOC119178566"/>
<evidence type="ECO:0000313" key="1">
    <source>
        <dbReference type="EMBL" id="KAH8042272.1"/>
    </source>
</evidence>
<sequence>MAVSKSKKKYLQVFLDSYTAEFPCFVTSRKGDKFGFCTTCACDVSMSHGGKADIKVHIASQKHQNYIRAAEGQGNIGSFFQKSCEDSAIRAECLFTGFLVEHNLPLSVSDHAGPLFRKMFPKCEDTKRYGCGRMKTAAIVREMAAHTGNTMAEALKRRAFAIALDGSNDSGSQMYPIVATYYVEESRNVESRLLCLQELHGEATGRKIGNLVLDALKSRGIPIENCIAFSADNANVMIGKKKTGVAAVLKEAQDNLIVVGCPCHLINLAAEKGAACLPAKFNEVLVDIYFLEKSAKRKDRLVEFQGMHNREVRKILKHVPMRWLLLGRCLTRLLEQWQPLVSCFLNETKPKSQQRPSFLGSYQIPKTAAASADVRDEVQQDHQKRKVL</sequence>
<dbReference type="PANTHER" id="PTHR37162">
    <property type="entry name" value="HAT FAMILY DIMERISATION DOMAINCONTAINING PROTEIN-RELATED"/>
    <property type="match status" value="1"/>
</dbReference>
<accession>A0A9J6F9J6</accession>